<dbReference type="Gene3D" id="1.10.150.870">
    <property type="match status" value="1"/>
</dbReference>
<comment type="similarity">
    <text evidence="9">Belongs to the DNA polymerase type-C family. PolC subfamily.</text>
</comment>
<dbReference type="CDD" id="cd07435">
    <property type="entry name" value="PHP_PolIIIA_POLC"/>
    <property type="match status" value="1"/>
</dbReference>
<dbReference type="InterPro" id="IPR004013">
    <property type="entry name" value="PHP_dom"/>
</dbReference>
<reference evidence="11 12" key="1">
    <citation type="submission" date="2018-06" db="EMBL/GenBank/DDBJ databases">
        <authorList>
            <person name="Strepis N."/>
        </authorList>
    </citation>
    <scope>NUCLEOTIDE SEQUENCE [LARGE SCALE GENOMIC DNA]</scope>
    <source>
        <strain evidence="11">LUCI</strain>
    </source>
</reference>
<gene>
    <name evidence="9" type="primary">polC</name>
    <name evidence="11" type="ORF">LUCI_3318</name>
</gene>
<proteinExistence type="inferred from homology"/>
<sequence>MSEYCLIPEHCQSIWGFLENVPAAQHHRELLTQCLVKKVEINTRLERWKIFVSTPQQLPAAIIKLAEDSLCQSCEVTKVIFIQQIKKLEDYLERQWNDFTRQIAGNNPSVKHILTTAQHTFDGKELIIETLGDWAVEMLHGRNVDREIKEYFLREFGRSCGVTFTAGAVGSEQTLCEEDYLTPEYMAALNECTSPPETKKKDKGNDIILGRNIKDMPVEISTVQEEDRNIVFEGEILNVKLTEFRTGNSIVTFDLVDGTDGISCKVFFKDQDKEQAGKIMEELRDGMTVRLKGMVRNDKYSDELMMYPDSICKVIKPERLDTADTPRVELHLHTRMSSMDSVVAVKSLIKTAAKWRHPAVAITDHGVVQAFPEAQEEAAKAGIKVIYGMEGYLFEQDINQARHIVILVQNSVGLRNLYRLVSLSHLKYLHRKPRIPRAVLTEHREGLLFGSACEAGDLIQAMLHGATDAELDQIAAYYDYLEIQPTGNNAFLLREGKVGSEEELRQINRRVCQIGERLNKPVVATCDVHFLNPEDHIYRAILMAGQGYSDADKQPPLYFRTTEEMLAEFDYLGKDKAYEVVVETPRQINDRIEVIKPIPDELYSPQIPGAEEQIQSMAYAKAAALYGKELPEIVAARLKLELDSIINHGFAVLYLIAHKLVKKSLDDGYLVGSRGSVGSSFVATMTDITEVNPLPPHWRCPECKHSEFVTDGSYGSGFDLPDKKCPACNMEMKKDGHDIPFAVFMGFNGDKVPDIDLNFSGDYQPVAHKYTEELFGKDNVFRAGTISTIADKKAYGFVKKYFSEKNTMVRNARVNKLVSGCGGVKQTTGQHPGGIMVVPRDMDVHHFTPIQYPADKNSSSTITTHFDYHSISSRLVKLDILGHDDPTVIRMLEDLTGRNAKTIPFDDPATMSLFSSTEALGLTPEQLGSTVGTFGIPEFGTKFVRQMLEDTKPRKFSELVRISGFSHGTDVWLNNAQDLIKNGIAKLSEAISARDDIMIYLIQKGLPPKMAFQTMEMVRKGKGKSIKEEDIQKMLDQGVPQWYIESCRKIQYMFPKAHAVAYVMMAVRIAYCKVHYPLAFYAAYFTVRATEFDAGLIVKGEAAIRAKLSEFEERGNDLTAKEKGLQTILEMTLELYLRNFSFQKVSLYESHATKFLIAGNGLLPPLAALEGLGDTAARNIVQAREPRPFSSQEDLRVRSRVSKTVIDILKEHGCLDDLPETDQIMLFA</sequence>
<evidence type="ECO:0000256" key="6">
    <source>
        <dbReference type="ARBA" id="ARBA00022932"/>
    </source>
</evidence>
<dbReference type="InterPro" id="IPR029460">
    <property type="entry name" value="DNAPol_HHH"/>
</dbReference>
<keyword evidence="3 9" id="KW-0548">Nucleotidyltransferase</keyword>
<dbReference type="NCBIfam" id="TIGR01405">
    <property type="entry name" value="polC_Gram_pos"/>
    <property type="match status" value="1"/>
</dbReference>
<keyword evidence="9" id="KW-0963">Cytoplasm</keyword>
<keyword evidence="4 9" id="KW-0235">DNA replication</keyword>
<dbReference type="GO" id="GO:0005737">
    <property type="term" value="C:cytoplasm"/>
    <property type="evidence" value="ECO:0007669"/>
    <property type="project" value="UniProtKB-SubCell"/>
</dbReference>
<feature type="domain" description="Polymerase/histidinol phosphatase N-terminal" evidence="10">
    <location>
        <begin position="328"/>
        <end position="395"/>
    </location>
</feature>
<comment type="function">
    <text evidence="9">Required for replicative DNA synthesis. This DNA polymerase also exhibits 3' to 5' exonuclease activity.</text>
</comment>
<dbReference type="EMBL" id="UPPP01000083">
    <property type="protein sequence ID" value="VBB08053.1"/>
    <property type="molecule type" value="Genomic_DNA"/>
</dbReference>
<dbReference type="Proteomes" id="UP000277811">
    <property type="component" value="Unassembled WGS sequence"/>
</dbReference>
<dbReference type="Pfam" id="PF17657">
    <property type="entry name" value="DNA_pol3_finger"/>
    <property type="match status" value="1"/>
</dbReference>
<dbReference type="OrthoDB" id="9804290at2"/>
<dbReference type="Gene3D" id="6.10.140.1510">
    <property type="match status" value="1"/>
</dbReference>
<evidence type="ECO:0000256" key="3">
    <source>
        <dbReference type="ARBA" id="ARBA00022695"/>
    </source>
</evidence>
<dbReference type="GO" id="GO:0003887">
    <property type="term" value="F:DNA-directed DNA polymerase activity"/>
    <property type="evidence" value="ECO:0007669"/>
    <property type="project" value="UniProtKB-UniRule"/>
</dbReference>
<evidence type="ECO:0000256" key="9">
    <source>
        <dbReference type="HAMAP-Rule" id="MF_00356"/>
    </source>
</evidence>
<dbReference type="Gene3D" id="3.30.1900.20">
    <property type="match status" value="2"/>
</dbReference>
<evidence type="ECO:0000313" key="11">
    <source>
        <dbReference type="EMBL" id="VBB08053.1"/>
    </source>
</evidence>
<keyword evidence="5 9" id="KW-0269">Exonuclease</keyword>
<comment type="subcellular location">
    <subcellularLocation>
        <location evidence="1 9">Cytoplasm</location>
    </subcellularLocation>
</comment>
<evidence type="ECO:0000256" key="1">
    <source>
        <dbReference type="ARBA" id="ARBA00004496"/>
    </source>
</evidence>
<dbReference type="InterPro" id="IPR003141">
    <property type="entry name" value="Pol/His_phosphatase_N"/>
</dbReference>
<dbReference type="SUPFAM" id="SSF160975">
    <property type="entry name" value="AF1531-like"/>
    <property type="match status" value="1"/>
</dbReference>
<dbReference type="SUPFAM" id="SSF89550">
    <property type="entry name" value="PHP domain-like"/>
    <property type="match status" value="1"/>
</dbReference>
<dbReference type="GO" id="GO:0003677">
    <property type="term" value="F:DNA binding"/>
    <property type="evidence" value="ECO:0007669"/>
    <property type="project" value="UniProtKB-UniRule"/>
</dbReference>
<dbReference type="InterPro" id="IPR004365">
    <property type="entry name" value="NA-bd_OB_tRNA"/>
</dbReference>
<dbReference type="InterPro" id="IPR040982">
    <property type="entry name" value="DNA_pol3_finger"/>
</dbReference>
<comment type="function">
    <text evidence="7">DNA polymerase III is a complex, multichain enzyme responsible for most of the replicative synthesis in bacteria. This DNA polymerase also exhibits 3' to 5' exonuclease activity. The alpha chain is the DNA polymerase.</text>
</comment>
<keyword evidence="6 9" id="KW-0239">DNA-directed DNA polymerase</keyword>
<dbReference type="InterPro" id="IPR012340">
    <property type="entry name" value="NA-bd_OB-fold"/>
</dbReference>
<keyword evidence="12" id="KW-1185">Reference proteome</keyword>
<dbReference type="InterPro" id="IPR006308">
    <property type="entry name" value="Pol_III_a_PolC-type_gram_pos"/>
</dbReference>
<dbReference type="NCBIfam" id="NF001688">
    <property type="entry name" value="PRK00448.1"/>
    <property type="match status" value="1"/>
</dbReference>
<keyword evidence="9" id="KW-0378">Hydrolase</keyword>
<evidence type="ECO:0000259" key="10">
    <source>
        <dbReference type="SMART" id="SM00481"/>
    </source>
</evidence>
<dbReference type="GO" id="GO:0008408">
    <property type="term" value="F:3'-5' exonuclease activity"/>
    <property type="evidence" value="ECO:0007669"/>
    <property type="project" value="UniProtKB-UniRule"/>
</dbReference>
<dbReference type="Pfam" id="PF01336">
    <property type="entry name" value="tRNA_anti-codon"/>
    <property type="match status" value="1"/>
</dbReference>
<keyword evidence="9" id="KW-0540">Nuclease</keyword>
<keyword evidence="2 9" id="KW-0808">Transferase</keyword>
<dbReference type="Gene3D" id="1.10.150.700">
    <property type="entry name" value="PolC, middle finger domain"/>
    <property type="match status" value="1"/>
</dbReference>
<dbReference type="Pfam" id="PF02811">
    <property type="entry name" value="PHP"/>
    <property type="match status" value="1"/>
</dbReference>
<dbReference type="Pfam" id="PF14579">
    <property type="entry name" value="HHH_6"/>
    <property type="match status" value="1"/>
</dbReference>
<dbReference type="PANTHER" id="PTHR32294:SF5">
    <property type="entry name" value="DNA POLYMERASE III POLC-TYPE"/>
    <property type="match status" value="1"/>
</dbReference>
<dbReference type="Gene3D" id="3.20.20.140">
    <property type="entry name" value="Metal-dependent hydrolases"/>
    <property type="match status" value="1"/>
</dbReference>
<protein>
    <recommendedName>
        <fullName evidence="9">DNA polymerase III PolC-type</fullName>
        <shortName evidence="9">PolIII</shortName>
        <ecNumber evidence="9">2.7.7.7</ecNumber>
    </recommendedName>
</protein>
<comment type="catalytic activity">
    <reaction evidence="8 9">
        <text>DNA(n) + a 2'-deoxyribonucleoside 5'-triphosphate = DNA(n+1) + diphosphate</text>
        <dbReference type="Rhea" id="RHEA:22508"/>
        <dbReference type="Rhea" id="RHEA-COMP:17339"/>
        <dbReference type="Rhea" id="RHEA-COMP:17340"/>
        <dbReference type="ChEBI" id="CHEBI:33019"/>
        <dbReference type="ChEBI" id="CHEBI:61560"/>
        <dbReference type="ChEBI" id="CHEBI:173112"/>
        <dbReference type="EC" id="2.7.7.7"/>
    </reaction>
</comment>
<dbReference type="AlphaFoldDB" id="A0A498RDA8"/>
<evidence type="ECO:0000256" key="2">
    <source>
        <dbReference type="ARBA" id="ARBA00022679"/>
    </source>
</evidence>
<dbReference type="Pfam" id="PF07733">
    <property type="entry name" value="DNA_pol3_alpha"/>
    <property type="match status" value="2"/>
</dbReference>
<evidence type="ECO:0000256" key="8">
    <source>
        <dbReference type="ARBA" id="ARBA00049244"/>
    </source>
</evidence>
<dbReference type="CDD" id="cd04484">
    <property type="entry name" value="polC_OBF"/>
    <property type="match status" value="1"/>
</dbReference>
<dbReference type="HAMAP" id="MF_00356">
    <property type="entry name" value="DNApol_PolC"/>
    <property type="match status" value="1"/>
</dbReference>
<dbReference type="GO" id="GO:0006261">
    <property type="term" value="P:DNA-templated DNA replication"/>
    <property type="evidence" value="ECO:0007669"/>
    <property type="project" value="UniProtKB-UniRule"/>
</dbReference>
<dbReference type="PANTHER" id="PTHR32294">
    <property type="entry name" value="DNA POLYMERASE III SUBUNIT ALPHA"/>
    <property type="match status" value="1"/>
</dbReference>
<organism evidence="11 12">
    <name type="scientific">Lucifera butyrica</name>
    <dbReference type="NCBI Taxonomy" id="1351585"/>
    <lineage>
        <taxon>Bacteria</taxon>
        <taxon>Bacillati</taxon>
        <taxon>Bacillota</taxon>
        <taxon>Negativicutes</taxon>
        <taxon>Veillonellales</taxon>
        <taxon>Veillonellaceae</taxon>
        <taxon>Lucifera</taxon>
    </lineage>
</organism>
<dbReference type="InterPro" id="IPR011708">
    <property type="entry name" value="DNA_pol3_alpha_NTPase_dom"/>
</dbReference>
<dbReference type="SMART" id="SM00481">
    <property type="entry name" value="POLIIIAc"/>
    <property type="match status" value="1"/>
</dbReference>
<evidence type="ECO:0000256" key="4">
    <source>
        <dbReference type="ARBA" id="ARBA00022705"/>
    </source>
</evidence>
<name>A0A498RDA8_9FIRM</name>
<dbReference type="EC" id="2.7.7.7" evidence="9"/>
<evidence type="ECO:0000256" key="7">
    <source>
        <dbReference type="ARBA" id="ARBA00025611"/>
    </source>
</evidence>
<dbReference type="Gene3D" id="2.40.50.140">
    <property type="entry name" value="Nucleic acid-binding proteins"/>
    <property type="match status" value="1"/>
</dbReference>
<dbReference type="RefSeq" id="WP_122628966.1">
    <property type="nucleotide sequence ID" value="NZ_UPPP01000083.1"/>
</dbReference>
<dbReference type="InterPro" id="IPR044923">
    <property type="entry name" value="PolC_middle_finger_sf"/>
</dbReference>
<evidence type="ECO:0000313" key="12">
    <source>
        <dbReference type="Proteomes" id="UP000277811"/>
    </source>
</evidence>
<dbReference type="InterPro" id="IPR016195">
    <property type="entry name" value="Pol/histidinol_Pase-like"/>
</dbReference>
<dbReference type="InterPro" id="IPR004805">
    <property type="entry name" value="DnaE2/DnaE/PolC"/>
</dbReference>
<evidence type="ECO:0000256" key="5">
    <source>
        <dbReference type="ARBA" id="ARBA00022839"/>
    </source>
</evidence>
<accession>A0A498RDA8</accession>